<keyword evidence="7" id="KW-0449">Lipoprotein</keyword>
<comment type="function">
    <text evidence="1">VSG forms a coat on the surface of the parasite. The trypanosome evades the immune response of the host by expressing a series of antigenically distinct VSGs from an estimated 1000 VSG genes.</text>
</comment>
<dbReference type="Pfam" id="PF00913">
    <property type="entry name" value="Trypan_glycop"/>
    <property type="match status" value="1"/>
</dbReference>
<evidence type="ECO:0000313" key="10">
    <source>
        <dbReference type="EMBL" id="APD74143.1"/>
    </source>
</evidence>
<dbReference type="GO" id="GO:0098552">
    <property type="term" value="C:side of membrane"/>
    <property type="evidence" value="ECO:0007669"/>
    <property type="project" value="UniProtKB-KW"/>
</dbReference>
<dbReference type="EMBL" id="KX700187">
    <property type="protein sequence ID" value="APD74143.1"/>
    <property type="molecule type" value="Genomic_DNA"/>
</dbReference>
<dbReference type="GO" id="GO:0005886">
    <property type="term" value="C:plasma membrane"/>
    <property type="evidence" value="ECO:0007669"/>
    <property type="project" value="UniProtKB-SubCell"/>
</dbReference>
<name>A0A1J0R8D6_9TRYP</name>
<dbReference type="VEuPathDB" id="TriTrypDB:Tb427_000555500"/>
<protein>
    <submittedName>
        <fullName evidence="10">Variant surface glycoprotein 1125.2682</fullName>
    </submittedName>
</protein>
<proteinExistence type="predicted"/>
<feature type="region of interest" description="Disordered" evidence="8">
    <location>
        <begin position="305"/>
        <end position="334"/>
    </location>
</feature>
<dbReference type="SUPFAM" id="SSF58087">
    <property type="entry name" value="Variant surface glycoprotein (N-terminal domain)"/>
    <property type="match status" value="1"/>
</dbReference>
<evidence type="ECO:0000256" key="4">
    <source>
        <dbReference type="ARBA" id="ARBA00022622"/>
    </source>
</evidence>
<evidence type="ECO:0000256" key="3">
    <source>
        <dbReference type="ARBA" id="ARBA00022475"/>
    </source>
</evidence>
<dbReference type="Gene3D" id="3.90.150.10">
    <property type="entry name" value="Variant Surface Glycoprotein, subunit A domain 1"/>
    <property type="match status" value="1"/>
</dbReference>
<evidence type="ECO:0000256" key="6">
    <source>
        <dbReference type="ARBA" id="ARBA00023180"/>
    </source>
</evidence>
<keyword evidence="5" id="KW-0472">Membrane</keyword>
<dbReference type="InterPro" id="IPR027446">
    <property type="entry name" value="VSG_C_dom_sf"/>
</dbReference>
<dbReference type="GO" id="GO:0042783">
    <property type="term" value="P:symbiont-mediated evasion of host immune response"/>
    <property type="evidence" value="ECO:0007669"/>
    <property type="project" value="InterPro"/>
</dbReference>
<dbReference type="Gene3D" id="1.10.470.10">
    <property type="entry name" value="Variant Surface Glycoprotein, subunit A, domain 2"/>
    <property type="match status" value="1"/>
</dbReference>
<reference evidence="10" key="1">
    <citation type="submission" date="2016-08" db="EMBL/GenBank/DDBJ databases">
        <title>VSG repertoire of Trypanosoma brucei EATRO 1125.</title>
        <authorList>
            <person name="Cross G.A."/>
        </authorList>
    </citation>
    <scope>NUCLEOTIDE SEQUENCE</scope>
    <source>
        <strain evidence="10">EATRO 1125</strain>
    </source>
</reference>
<comment type="subcellular location">
    <subcellularLocation>
        <location evidence="2">Cell membrane</location>
        <topology evidence="2">Lipid-anchor</topology>
        <topology evidence="2">GPI-anchor</topology>
    </subcellularLocation>
</comment>
<accession>A0A1J0R8D6</accession>
<evidence type="ECO:0000256" key="5">
    <source>
        <dbReference type="ARBA" id="ARBA00023136"/>
    </source>
</evidence>
<evidence type="ECO:0000256" key="1">
    <source>
        <dbReference type="ARBA" id="ARBA00002523"/>
    </source>
</evidence>
<evidence type="ECO:0000259" key="9">
    <source>
        <dbReference type="Pfam" id="PF00913"/>
    </source>
</evidence>
<dbReference type="AlphaFoldDB" id="A0A1J0R8D6"/>
<feature type="domain" description="Trypanosome variant surface glycoprotein A-type N-terminal" evidence="9">
    <location>
        <begin position="4"/>
        <end position="291"/>
    </location>
</feature>
<dbReference type="InterPro" id="IPR001812">
    <property type="entry name" value="Trypano_VSG_A_N_dom"/>
</dbReference>
<evidence type="ECO:0000256" key="8">
    <source>
        <dbReference type="SAM" id="MobiDB-lite"/>
    </source>
</evidence>
<keyword evidence="3" id="KW-1003">Cell membrane</keyword>
<dbReference type="SUPFAM" id="SSF118251">
    <property type="entry name" value="Variant surface glycoprotein MITAT 1.2, VSG 221, C-terminal domain"/>
    <property type="match status" value="1"/>
</dbReference>
<feature type="region of interest" description="Disordered" evidence="8">
    <location>
        <begin position="359"/>
        <end position="381"/>
    </location>
</feature>
<dbReference type="Gene3D" id="4.10.110.20">
    <property type="entry name" value="Variant surface glycoprotein MITAT 1.2, VSG 221, C-terminal domain"/>
    <property type="match status" value="1"/>
</dbReference>
<evidence type="ECO:0000256" key="2">
    <source>
        <dbReference type="ARBA" id="ARBA00004609"/>
    </source>
</evidence>
<organism evidence="10">
    <name type="scientific">Trypanosoma brucei</name>
    <dbReference type="NCBI Taxonomy" id="5691"/>
    <lineage>
        <taxon>Eukaryota</taxon>
        <taxon>Discoba</taxon>
        <taxon>Euglenozoa</taxon>
        <taxon>Kinetoplastea</taxon>
        <taxon>Metakinetoplastina</taxon>
        <taxon>Trypanosomatida</taxon>
        <taxon>Trypanosomatidae</taxon>
        <taxon>Trypanosoma</taxon>
    </lineage>
</organism>
<evidence type="ECO:0000256" key="7">
    <source>
        <dbReference type="ARBA" id="ARBA00023288"/>
    </source>
</evidence>
<keyword evidence="4" id="KW-0336">GPI-anchor</keyword>
<dbReference type="VEuPathDB" id="TriTrypDB:Tb927.11.19870"/>
<sequence length="381" mass="41782">MAGWSVYAEVAGAAARRIQATEVKAVVTSARNIGCLQGAINEFIESQADAPATNKGCLQAAAGTINVIVGAEQLYREQPTCKMSWEEVSSDKKPTTVITARGIKHTNSGGKDNSQTIHTGQETNCDISQKQASFKLTYGSRGNDVTIHTPKLAAGYFTVDATGVKIQKHDTVQDAGTASQYLAKAIEAVTAVQAEDKATSIKTLGELKAARKFKDPARQYLLGKKLTETDGDTQLEEKITNAYVNDDNAKKALFEAVDAYQIPDNLRPSPADDTLGKITSIHNLMHLYFHYRAAREQAIQNRMQKLQEKAKHASDTKSTEEKEKECSTKGKDDEEACKKLETDGCVFNPKGNEGKKCELKKEVEAEPEKAKENEEKDERKY</sequence>
<keyword evidence="6" id="KW-0325">Glycoprotein</keyword>